<dbReference type="CDD" id="cd18008">
    <property type="entry name" value="DEXDc_SHPRH-like"/>
    <property type="match status" value="1"/>
</dbReference>
<gene>
    <name evidence="13" type="ORF">PV07_04446</name>
</gene>
<keyword evidence="6" id="KW-0862">Zinc</keyword>
<dbReference type="InterPro" id="IPR014001">
    <property type="entry name" value="Helicase_ATP-bd"/>
</dbReference>
<dbReference type="InterPro" id="IPR038718">
    <property type="entry name" value="SNF2-like_sf"/>
</dbReference>
<organism evidence="13 14">
    <name type="scientific">Cladophialophora immunda</name>
    <dbReference type="NCBI Taxonomy" id="569365"/>
    <lineage>
        <taxon>Eukaryota</taxon>
        <taxon>Fungi</taxon>
        <taxon>Dikarya</taxon>
        <taxon>Ascomycota</taxon>
        <taxon>Pezizomycotina</taxon>
        <taxon>Eurotiomycetes</taxon>
        <taxon>Chaetothyriomycetidae</taxon>
        <taxon>Chaetothyriales</taxon>
        <taxon>Herpotrichiellaceae</taxon>
        <taxon>Cladophialophora</taxon>
    </lineage>
</organism>
<name>A0A0D2CSL3_9EURO</name>
<dbReference type="OrthoDB" id="448448at2759"/>
<dbReference type="GO" id="GO:0008270">
    <property type="term" value="F:zinc ion binding"/>
    <property type="evidence" value="ECO:0007669"/>
    <property type="project" value="UniProtKB-KW"/>
</dbReference>
<dbReference type="InterPro" id="IPR002464">
    <property type="entry name" value="DNA/RNA_helicase_DEAH_CS"/>
</dbReference>
<feature type="region of interest" description="Disordered" evidence="9">
    <location>
        <begin position="223"/>
        <end position="256"/>
    </location>
</feature>
<dbReference type="InterPro" id="IPR050628">
    <property type="entry name" value="SNF2_RAD54_helicase_TF"/>
</dbReference>
<evidence type="ECO:0000256" key="4">
    <source>
        <dbReference type="ARBA" id="ARBA00022771"/>
    </source>
</evidence>
<evidence type="ECO:0000256" key="3">
    <source>
        <dbReference type="ARBA" id="ARBA00022741"/>
    </source>
</evidence>
<evidence type="ECO:0000256" key="1">
    <source>
        <dbReference type="ARBA" id="ARBA00004123"/>
    </source>
</evidence>
<feature type="domain" description="Helicase ATP-binding" evidence="11">
    <location>
        <begin position="518"/>
        <end position="696"/>
    </location>
</feature>
<dbReference type="PROSITE" id="PS00690">
    <property type="entry name" value="DEAH_ATP_HELICASE"/>
    <property type="match status" value="1"/>
</dbReference>
<evidence type="ECO:0000256" key="2">
    <source>
        <dbReference type="ARBA" id="ARBA00022723"/>
    </source>
</evidence>
<evidence type="ECO:0000259" key="12">
    <source>
        <dbReference type="PROSITE" id="PS51194"/>
    </source>
</evidence>
<dbReference type="Gene3D" id="3.40.50.300">
    <property type="entry name" value="P-loop containing nucleotide triphosphate hydrolases"/>
    <property type="match status" value="1"/>
</dbReference>
<dbReference type="HOGENOM" id="CLU_000315_2_7_1"/>
<keyword evidence="7" id="KW-0067">ATP-binding</keyword>
<dbReference type="GeneID" id="27343640"/>
<dbReference type="SMART" id="SM00487">
    <property type="entry name" value="DEXDc"/>
    <property type="match status" value="1"/>
</dbReference>
<dbReference type="InterPro" id="IPR017907">
    <property type="entry name" value="Znf_RING_CS"/>
</dbReference>
<dbReference type="Proteomes" id="UP000054466">
    <property type="component" value="Unassembled WGS sequence"/>
</dbReference>
<keyword evidence="5" id="KW-0378">Hydrolase</keyword>
<dbReference type="InterPro" id="IPR000330">
    <property type="entry name" value="SNF2_N"/>
</dbReference>
<dbReference type="AlphaFoldDB" id="A0A0D2CSL3"/>
<dbReference type="PROSITE" id="PS50089">
    <property type="entry name" value="ZF_RING_2"/>
    <property type="match status" value="1"/>
</dbReference>
<dbReference type="GO" id="GO:0008094">
    <property type="term" value="F:ATP-dependent activity, acting on DNA"/>
    <property type="evidence" value="ECO:0007669"/>
    <property type="project" value="TreeGrafter"/>
</dbReference>
<sequence>MDPFARDPRYVFVDENVPPLLANTYIQDGFFLPSANFDGIQQGFEFPDPTFQPESMQVDTKIALSPWGDAPEFAQDRPQTNVPDCKEYPECRKRCLTNNGDGVDTDESDFTLDFEPCPKKHRGEIENYGLPFSESLLGGSALHTSRTMCPNDQDPSSYKPTENVVVSHMHQRADHQVIARTPDQQEEFPVTSSSAGFDFDQAVLQLEAAELSMKDEEQVAPLLDEERSSSCEVRSQTSSGDVHSSETNIASPTTSDEGQIDCDYNADLTLQQCDSCFGMIHAKFSNSKFVPDNDQPHTELYLKVEEELVFLYQRASGKFVGVTDASAGRTLSQLKSRFTVAFHSFIVLQDGGGHKQKMPPGEYKLQIIIYGLNNDADEVGALLSTHNLFLQHPWQVDPTKPYSNPHYLSRPGRDMNEERYRSTAASYSCPDEPVLDEVGHARVLKVFESARGPTTFVKPRIATCLKTPLKDYQMLALVMMFEKENGTIEGSSFPSLWQVRDFCGKKRHLNAVTKAFEAEGADFRHGGLLADDMGLGKTLTTLAFIASSKAAGIGNEDQCKADLSPQPPSLVVAPKTAIPVWEEQIQKHFERNKLRLYVYHGAARKISSFTSVTHDIVITTYETLTTEWSRHAKKPLFSHFWHRIILDEAHEIRNTNSAKHRAVCDLRAHYRWCLTGTPVQNMIEDYGAILKFLRINPFLSKHAFNHYIANPIKSGRDEGFRTLETLVRATSLRRTKQSDLKQGDLPKRQAIIYPVDLSAAERSIYEFFRKRASNLAFGPDGEAGTVTALGNILPTLTKLRQICNHSTGLLSPAMLAAAEDRGLGFMTDSDLQQDRCDQCHLPFADVEDVGLTELDLACAHSLCQRCLRLAQNNETMRNADDLDCPVCSKASSRSSRAGPRGGALSQTLLEAELGPSTKILALVQNLRQDRSESAERPYKSVVFSCWTRMLDLIELFLKQDGFKVQRIDGSKSLSQRRDALKSFREDSNCLVMLASIDCAGCGLDLTAANRVHLMEPQWNPMAEEQALDRVYRLGQQRDVLAIRYIVRDSIEEYVQQVQKNKTDLINRTFGETGLSRHQIEQERLDLLKRTLL</sequence>
<dbReference type="PROSITE" id="PS51194">
    <property type="entry name" value="HELICASE_CTER"/>
    <property type="match status" value="1"/>
</dbReference>
<evidence type="ECO:0000256" key="5">
    <source>
        <dbReference type="ARBA" id="ARBA00022801"/>
    </source>
</evidence>
<dbReference type="GO" id="GO:0006281">
    <property type="term" value="P:DNA repair"/>
    <property type="evidence" value="ECO:0007669"/>
    <property type="project" value="TreeGrafter"/>
</dbReference>
<evidence type="ECO:0000313" key="13">
    <source>
        <dbReference type="EMBL" id="KIW32935.1"/>
    </source>
</evidence>
<dbReference type="GO" id="GO:0016787">
    <property type="term" value="F:hydrolase activity"/>
    <property type="evidence" value="ECO:0007669"/>
    <property type="project" value="UniProtKB-KW"/>
</dbReference>
<evidence type="ECO:0000256" key="7">
    <source>
        <dbReference type="ARBA" id="ARBA00022840"/>
    </source>
</evidence>
<dbReference type="InterPro" id="IPR027417">
    <property type="entry name" value="P-loop_NTPase"/>
</dbReference>
<accession>A0A0D2CSL3</accession>
<keyword evidence="3" id="KW-0547">Nucleotide-binding</keyword>
<dbReference type="GO" id="GO:0005524">
    <property type="term" value="F:ATP binding"/>
    <property type="evidence" value="ECO:0007669"/>
    <property type="project" value="UniProtKB-KW"/>
</dbReference>
<dbReference type="Pfam" id="PF00176">
    <property type="entry name" value="SNF2-rel_dom"/>
    <property type="match status" value="1"/>
</dbReference>
<dbReference type="PROSITE" id="PS51192">
    <property type="entry name" value="HELICASE_ATP_BIND_1"/>
    <property type="match status" value="1"/>
</dbReference>
<dbReference type="GO" id="GO:0005634">
    <property type="term" value="C:nucleus"/>
    <property type="evidence" value="ECO:0007669"/>
    <property type="project" value="UniProtKB-SubCell"/>
</dbReference>
<dbReference type="InterPro" id="IPR001650">
    <property type="entry name" value="Helicase_C-like"/>
</dbReference>
<evidence type="ECO:0000256" key="6">
    <source>
        <dbReference type="ARBA" id="ARBA00022833"/>
    </source>
</evidence>
<dbReference type="EMBL" id="KN847041">
    <property type="protein sequence ID" value="KIW32935.1"/>
    <property type="molecule type" value="Genomic_DNA"/>
</dbReference>
<dbReference type="PANTHER" id="PTHR45626">
    <property type="entry name" value="TRANSCRIPTION TERMINATION FACTOR 2-RELATED"/>
    <property type="match status" value="1"/>
</dbReference>
<dbReference type="RefSeq" id="XP_016253151.1">
    <property type="nucleotide sequence ID" value="XM_016391249.1"/>
</dbReference>
<protein>
    <submittedName>
        <fullName evidence="13">Uncharacterized protein</fullName>
    </submittedName>
</protein>
<evidence type="ECO:0000256" key="8">
    <source>
        <dbReference type="PROSITE-ProRule" id="PRU00175"/>
    </source>
</evidence>
<dbReference type="PANTHER" id="PTHR45626:SF52">
    <property type="entry name" value="SINGLE-STRANDED DNA-DEPENDENT ATPASE (EUROFUNG)"/>
    <property type="match status" value="1"/>
</dbReference>
<dbReference type="STRING" id="569365.A0A0D2CSL3"/>
<dbReference type="SUPFAM" id="SSF52540">
    <property type="entry name" value="P-loop containing nucleoside triphosphate hydrolases"/>
    <property type="match status" value="2"/>
</dbReference>
<keyword evidence="14" id="KW-1185">Reference proteome</keyword>
<dbReference type="InterPro" id="IPR049730">
    <property type="entry name" value="SNF2/RAD54-like_C"/>
</dbReference>
<dbReference type="SMART" id="SM00490">
    <property type="entry name" value="HELICc"/>
    <property type="match status" value="1"/>
</dbReference>
<dbReference type="InterPro" id="IPR001841">
    <property type="entry name" value="Znf_RING"/>
</dbReference>
<proteinExistence type="predicted"/>
<feature type="compositionally biased region" description="Polar residues" evidence="9">
    <location>
        <begin position="230"/>
        <end position="256"/>
    </location>
</feature>
<evidence type="ECO:0000256" key="9">
    <source>
        <dbReference type="SAM" id="MobiDB-lite"/>
    </source>
</evidence>
<feature type="domain" description="RING-type" evidence="10">
    <location>
        <begin position="836"/>
        <end position="888"/>
    </location>
</feature>
<dbReference type="CDD" id="cd18793">
    <property type="entry name" value="SF2_C_SNF"/>
    <property type="match status" value="1"/>
</dbReference>
<evidence type="ECO:0000259" key="11">
    <source>
        <dbReference type="PROSITE" id="PS51192"/>
    </source>
</evidence>
<feature type="domain" description="Helicase C-terminal" evidence="12">
    <location>
        <begin position="918"/>
        <end position="1087"/>
    </location>
</feature>
<evidence type="ECO:0000313" key="14">
    <source>
        <dbReference type="Proteomes" id="UP000054466"/>
    </source>
</evidence>
<dbReference type="Gene3D" id="3.40.50.10810">
    <property type="entry name" value="Tandem AAA-ATPase domain"/>
    <property type="match status" value="1"/>
</dbReference>
<comment type="subcellular location">
    <subcellularLocation>
        <location evidence="1">Nucleus</location>
    </subcellularLocation>
</comment>
<dbReference type="PROSITE" id="PS00518">
    <property type="entry name" value="ZF_RING_1"/>
    <property type="match status" value="1"/>
</dbReference>
<keyword evidence="4 8" id="KW-0863">Zinc-finger</keyword>
<evidence type="ECO:0000259" key="10">
    <source>
        <dbReference type="PROSITE" id="PS50089"/>
    </source>
</evidence>
<dbReference type="Pfam" id="PF00271">
    <property type="entry name" value="Helicase_C"/>
    <property type="match status" value="1"/>
</dbReference>
<dbReference type="VEuPathDB" id="FungiDB:PV07_04446"/>
<keyword evidence="2" id="KW-0479">Metal-binding</keyword>
<reference evidence="13 14" key="1">
    <citation type="submission" date="2015-01" db="EMBL/GenBank/DDBJ databases">
        <title>The Genome Sequence of Cladophialophora immunda CBS83496.</title>
        <authorList>
            <consortium name="The Broad Institute Genomics Platform"/>
            <person name="Cuomo C."/>
            <person name="de Hoog S."/>
            <person name="Gorbushina A."/>
            <person name="Stielow B."/>
            <person name="Teixiera M."/>
            <person name="Abouelleil A."/>
            <person name="Chapman S.B."/>
            <person name="Priest M."/>
            <person name="Young S.K."/>
            <person name="Wortman J."/>
            <person name="Nusbaum C."/>
            <person name="Birren B."/>
        </authorList>
    </citation>
    <scope>NUCLEOTIDE SEQUENCE [LARGE SCALE GENOMIC DNA]</scope>
    <source>
        <strain evidence="13 14">CBS 83496</strain>
    </source>
</reference>